<dbReference type="Pfam" id="PF07470">
    <property type="entry name" value="Glyco_hydro_88"/>
    <property type="match status" value="1"/>
</dbReference>
<organism evidence="2 3">
    <name type="scientific">Paenibacillus antri</name>
    <dbReference type="NCBI Taxonomy" id="2582848"/>
    <lineage>
        <taxon>Bacteria</taxon>
        <taxon>Bacillati</taxon>
        <taxon>Bacillota</taxon>
        <taxon>Bacilli</taxon>
        <taxon>Bacillales</taxon>
        <taxon>Paenibacillaceae</taxon>
        <taxon>Paenibacillus</taxon>
    </lineage>
</organism>
<protein>
    <submittedName>
        <fullName evidence="2">Glycoside hydrolase</fullName>
    </submittedName>
</protein>
<dbReference type="InterPro" id="IPR010905">
    <property type="entry name" value="Glyco_hydro_88"/>
</dbReference>
<proteinExistence type="predicted"/>
<dbReference type="PANTHER" id="PTHR33886">
    <property type="entry name" value="UNSATURATED RHAMNOGALACTURONAN HYDROLASE (EUROFUNG)"/>
    <property type="match status" value="1"/>
</dbReference>
<evidence type="ECO:0000256" key="1">
    <source>
        <dbReference type="ARBA" id="ARBA00022801"/>
    </source>
</evidence>
<comment type="caution">
    <text evidence="2">The sequence shown here is derived from an EMBL/GenBank/DDBJ whole genome shotgun (WGS) entry which is preliminary data.</text>
</comment>
<dbReference type="Proteomes" id="UP000309676">
    <property type="component" value="Unassembled WGS sequence"/>
</dbReference>
<keyword evidence="3" id="KW-1185">Reference proteome</keyword>
<sequence length="742" mass="82631">MTTRNPYFDPEESMARQTDGTSVEHVLTTMAQKYIGDHPMHAPVYRVSRKQPIRKGEDHRYVFPGDVLFPPGTTGRKAYAWAKLWSPEAQTFPFSITCLGPVKLYHNGEKRFGSSKDEEGAAAQPLRLPVPLTKGWNHFVLELERGAGAVFGTSNRKNFPYHFLVPSVDRDGEEGWLYTRPTDDPLPGIPAMSVLEAATGAEWLPERDPSEEAAEGEAPGADVFEARPERLYGRRDGYAAYAWTEIDGRLADGEPLALQGTAYGPIRVQLNGVEVLRQNRPGDFRVPIRVPAGIADLVVRSECGSGGWGFRLTGASLAGKLRTPRRAAGAKEPWLYLGPFPAADAVDITDYLTMDALAAPEGEEPFYWRTASPVGFVRPFLENERFGKWNYPLGVTLYGLLETGKTLGRPDILDYVARHVEFASSRFAYSLWDRAKFGAAGINNQLSHVDSLDDCGSFGALSLLADRAIRPLKGVREAAAHIAEYVMHRQDRLEDGALYRKVGVSPSMHNTMWCDDMYMSVPFLCRFAEASGDPSYVSEAARQLLLYKKYLYMSDKKIMSHVYDVAAGKPTLTPWGRGNGWVFFSLTELLTVLPREHDAYPDILRFYQELAEGYLALQGERGLWHQVLTDPESYPEASCTSMFLYGFARGVRNGWLAPELPYRKAALAAWEGLCEAAIDKRGNLYGVCRGSSFSFSNHYYKHELSWNLNDTHGIGIVMLAGVETMKLLEVLGSGRKKEQTIG</sequence>
<evidence type="ECO:0000313" key="2">
    <source>
        <dbReference type="EMBL" id="TLS51678.1"/>
    </source>
</evidence>
<dbReference type="OrthoDB" id="9807186at2"/>
<keyword evidence="1 2" id="KW-0378">Hydrolase</keyword>
<dbReference type="Gene3D" id="1.50.10.10">
    <property type="match status" value="1"/>
</dbReference>
<dbReference type="AlphaFoldDB" id="A0A5R9GEB0"/>
<dbReference type="InterPro" id="IPR008928">
    <property type="entry name" value="6-hairpin_glycosidase_sf"/>
</dbReference>
<dbReference type="RefSeq" id="WP_138194904.1">
    <property type="nucleotide sequence ID" value="NZ_VCIW01000008.1"/>
</dbReference>
<name>A0A5R9GEB0_9BACL</name>
<dbReference type="SUPFAM" id="SSF48208">
    <property type="entry name" value="Six-hairpin glycosidases"/>
    <property type="match status" value="1"/>
</dbReference>
<accession>A0A5R9GEB0</accession>
<dbReference type="InterPro" id="IPR052043">
    <property type="entry name" value="PolySaccharide_Degr_Enz"/>
</dbReference>
<evidence type="ECO:0000313" key="3">
    <source>
        <dbReference type="Proteomes" id="UP000309676"/>
    </source>
</evidence>
<dbReference type="GO" id="GO:0016787">
    <property type="term" value="F:hydrolase activity"/>
    <property type="evidence" value="ECO:0007669"/>
    <property type="project" value="UniProtKB-KW"/>
</dbReference>
<reference evidence="2 3" key="1">
    <citation type="submission" date="2019-05" db="EMBL/GenBank/DDBJ databases">
        <authorList>
            <person name="Narsing Rao M.P."/>
            <person name="Li W.J."/>
        </authorList>
    </citation>
    <scope>NUCLEOTIDE SEQUENCE [LARGE SCALE GENOMIC DNA]</scope>
    <source>
        <strain evidence="2 3">SYSU_K30003</strain>
    </source>
</reference>
<dbReference type="InterPro" id="IPR012341">
    <property type="entry name" value="6hp_glycosidase-like_sf"/>
</dbReference>
<gene>
    <name evidence="2" type="ORF">FE782_14360</name>
</gene>
<dbReference type="EMBL" id="VCIW01000008">
    <property type="protein sequence ID" value="TLS51678.1"/>
    <property type="molecule type" value="Genomic_DNA"/>
</dbReference>
<dbReference type="PANTHER" id="PTHR33886:SF8">
    <property type="entry name" value="UNSATURATED RHAMNOGALACTURONAN HYDROLASE (EUROFUNG)"/>
    <property type="match status" value="1"/>
</dbReference>
<dbReference type="GO" id="GO:0005975">
    <property type="term" value="P:carbohydrate metabolic process"/>
    <property type="evidence" value="ECO:0007669"/>
    <property type="project" value="InterPro"/>
</dbReference>